<dbReference type="OrthoDB" id="6435532at2759"/>
<sequence length="80" mass="9469">MDLEFSTEILNEALIIIEDKVRSLGGSDLKSVGPPQPNRDSSTIDDVLRERTYNVSEIRRFSWRKMKAKCYQIKEKYFRR</sequence>
<protein>
    <submittedName>
        <fullName evidence="1">Uncharacterized protein</fullName>
    </submittedName>
</protein>
<reference evidence="1" key="1">
    <citation type="submission" date="2020-07" db="EMBL/GenBank/DDBJ databases">
        <title>Multicomponent nature underlies the extraordinary mechanical properties of spider dragline silk.</title>
        <authorList>
            <person name="Kono N."/>
            <person name="Nakamura H."/>
            <person name="Mori M."/>
            <person name="Yoshida Y."/>
            <person name="Ohtoshi R."/>
            <person name="Malay A.D."/>
            <person name="Moran D.A.P."/>
            <person name="Tomita M."/>
            <person name="Numata K."/>
            <person name="Arakawa K."/>
        </authorList>
    </citation>
    <scope>NUCLEOTIDE SEQUENCE</scope>
</reference>
<gene>
    <name evidence="1" type="ORF">TNCT_683781</name>
</gene>
<dbReference type="AlphaFoldDB" id="A0A8X6F9B7"/>
<proteinExistence type="predicted"/>
<comment type="caution">
    <text evidence="1">The sequence shown here is derived from an EMBL/GenBank/DDBJ whole genome shotgun (WGS) entry which is preliminary data.</text>
</comment>
<keyword evidence="2" id="KW-1185">Reference proteome</keyword>
<dbReference type="EMBL" id="BMAO01011469">
    <property type="protein sequence ID" value="GFQ73912.1"/>
    <property type="molecule type" value="Genomic_DNA"/>
</dbReference>
<dbReference type="Proteomes" id="UP000887116">
    <property type="component" value="Unassembled WGS sequence"/>
</dbReference>
<evidence type="ECO:0000313" key="1">
    <source>
        <dbReference type="EMBL" id="GFQ73912.1"/>
    </source>
</evidence>
<evidence type="ECO:0000313" key="2">
    <source>
        <dbReference type="Proteomes" id="UP000887116"/>
    </source>
</evidence>
<name>A0A8X6F9B7_TRICU</name>
<accession>A0A8X6F9B7</accession>
<organism evidence="1 2">
    <name type="scientific">Trichonephila clavata</name>
    <name type="common">Joro spider</name>
    <name type="synonym">Nephila clavata</name>
    <dbReference type="NCBI Taxonomy" id="2740835"/>
    <lineage>
        <taxon>Eukaryota</taxon>
        <taxon>Metazoa</taxon>
        <taxon>Ecdysozoa</taxon>
        <taxon>Arthropoda</taxon>
        <taxon>Chelicerata</taxon>
        <taxon>Arachnida</taxon>
        <taxon>Araneae</taxon>
        <taxon>Araneomorphae</taxon>
        <taxon>Entelegynae</taxon>
        <taxon>Araneoidea</taxon>
        <taxon>Nephilidae</taxon>
        <taxon>Trichonephila</taxon>
    </lineage>
</organism>